<sequence>MTTFPAQSRRRRGTATAVLCLATAVLTACSNDSDESSSTGSPDAAPETVSVTHSMGTTDVPTNPEKVVSFSPAWTDAFSALGEPVDIEYRIDGYDNDKPWANNDSGQVETYSAGADGRSDNSEDIAAEDPDVIFVSYVPDQATYDKLNAIAPTIAVVGDNTQSDDWREVTELAGQILGKSDEATGLIQDVDDKINETKDAHPRLDGASAAFGQISEQGLAVVTDDNDPANKFLSDLGMSVPEEIRAASQDGSRAFIAEENIDMLNTDFLAMWAIGVDPSSLNGWDQLTAVESGAAYLPDQTSAMALSQPTVASVPWTVDELDDSFTAVDESRA</sequence>
<dbReference type="InterPro" id="IPR002491">
    <property type="entry name" value="ABC_transptr_periplasmic_BD"/>
</dbReference>
<dbReference type="KEGG" id="cgy:CGLY_02380"/>
<dbReference type="PANTHER" id="PTHR30532:SF24">
    <property type="entry name" value="FERRIC ENTEROBACTIN-BINDING PERIPLASMIC PROTEIN FEPB"/>
    <property type="match status" value="1"/>
</dbReference>
<accession>X5DNP9</accession>
<dbReference type="SUPFAM" id="SSF53807">
    <property type="entry name" value="Helical backbone' metal receptor"/>
    <property type="match status" value="1"/>
</dbReference>
<dbReference type="AlphaFoldDB" id="X5DNP9"/>
<dbReference type="HOGENOM" id="CLU_038034_1_0_11"/>
<keyword evidence="9" id="KW-1185">Reference proteome</keyword>
<organism evidence="8 9">
    <name type="scientific">Corynebacterium glyciniphilum AJ 3170</name>
    <dbReference type="NCBI Taxonomy" id="1404245"/>
    <lineage>
        <taxon>Bacteria</taxon>
        <taxon>Bacillati</taxon>
        <taxon>Actinomycetota</taxon>
        <taxon>Actinomycetes</taxon>
        <taxon>Mycobacteriales</taxon>
        <taxon>Corynebacteriaceae</taxon>
        <taxon>Corynebacterium</taxon>
    </lineage>
</organism>
<comment type="subcellular location">
    <subcellularLocation>
        <location evidence="1">Cell envelope</location>
    </subcellularLocation>
</comment>
<dbReference type="PANTHER" id="PTHR30532">
    <property type="entry name" value="IRON III DICITRATE-BINDING PERIPLASMIC PROTEIN"/>
    <property type="match status" value="1"/>
</dbReference>
<feature type="signal peptide" evidence="6">
    <location>
        <begin position="1"/>
        <end position="30"/>
    </location>
</feature>
<evidence type="ECO:0000259" key="7">
    <source>
        <dbReference type="PROSITE" id="PS50983"/>
    </source>
</evidence>
<dbReference type="STRING" id="1404245.CGLY_02380"/>
<dbReference type="EMBL" id="CP006842">
    <property type="protein sequence ID" value="AHW62924.1"/>
    <property type="molecule type" value="Genomic_DNA"/>
</dbReference>
<evidence type="ECO:0000256" key="5">
    <source>
        <dbReference type="SAM" id="MobiDB-lite"/>
    </source>
</evidence>
<feature type="domain" description="Fe/B12 periplasmic-binding" evidence="7">
    <location>
        <begin position="66"/>
        <end position="329"/>
    </location>
</feature>
<dbReference type="GO" id="GO:1901678">
    <property type="term" value="P:iron coordination entity transport"/>
    <property type="evidence" value="ECO:0007669"/>
    <property type="project" value="UniProtKB-ARBA"/>
</dbReference>
<dbReference type="GO" id="GO:0030288">
    <property type="term" value="C:outer membrane-bounded periplasmic space"/>
    <property type="evidence" value="ECO:0007669"/>
    <property type="project" value="TreeGrafter"/>
</dbReference>
<comment type="similarity">
    <text evidence="2">Belongs to the bacterial solute-binding protein 8 family.</text>
</comment>
<dbReference type="PROSITE" id="PS50983">
    <property type="entry name" value="FE_B12_PBP"/>
    <property type="match status" value="1"/>
</dbReference>
<keyword evidence="3" id="KW-0813">Transport</keyword>
<feature type="region of interest" description="Disordered" evidence="5">
    <location>
        <begin position="30"/>
        <end position="64"/>
    </location>
</feature>
<keyword evidence="4 6" id="KW-0732">Signal</keyword>
<keyword evidence="8" id="KW-0449">Lipoprotein</keyword>
<evidence type="ECO:0000256" key="6">
    <source>
        <dbReference type="SAM" id="SignalP"/>
    </source>
</evidence>
<dbReference type="RefSeq" id="WP_227590348.1">
    <property type="nucleotide sequence ID" value="NZ_CP006842.1"/>
</dbReference>
<evidence type="ECO:0000256" key="3">
    <source>
        <dbReference type="ARBA" id="ARBA00022448"/>
    </source>
</evidence>
<gene>
    <name evidence="8" type="ORF">CGLY_02380</name>
</gene>
<dbReference type="eggNOG" id="COG0614">
    <property type="taxonomic scope" value="Bacteria"/>
</dbReference>
<dbReference type="Proteomes" id="UP000023703">
    <property type="component" value="Chromosome"/>
</dbReference>
<name>X5DNP9_9CORY</name>
<reference evidence="8 9" key="1">
    <citation type="journal article" date="2015" name="Int. J. Syst. Evol. Microbiol.">
        <title>Revisiting Corynebacterium glyciniphilum (ex Kubota et al., 1972) sp. nov., nom. rev., isolated from putrefied banana.</title>
        <authorList>
            <person name="Al-Dilaimi A."/>
            <person name="Bednarz H."/>
            <person name="Lomker A."/>
            <person name="Niehaus K."/>
            <person name="Kalinowski J."/>
            <person name="Ruckert C."/>
        </authorList>
    </citation>
    <scope>NUCLEOTIDE SEQUENCE [LARGE SCALE GENOMIC DNA]</scope>
    <source>
        <strain evidence="8">AJ 3170</strain>
    </source>
</reference>
<feature type="compositionally biased region" description="Low complexity" evidence="5">
    <location>
        <begin position="30"/>
        <end position="43"/>
    </location>
</feature>
<feature type="compositionally biased region" description="Polar residues" evidence="5">
    <location>
        <begin position="49"/>
        <end position="61"/>
    </location>
</feature>
<feature type="chain" id="PRO_5038937108" evidence="6">
    <location>
        <begin position="31"/>
        <end position="333"/>
    </location>
</feature>
<dbReference type="InterPro" id="IPR051313">
    <property type="entry name" value="Bact_iron-sidero_bind"/>
</dbReference>
<protein>
    <submittedName>
        <fullName evidence="8">ABC-type iron transporter, substrate-binding lipoprotein</fullName>
    </submittedName>
</protein>
<evidence type="ECO:0000313" key="9">
    <source>
        <dbReference type="Proteomes" id="UP000023703"/>
    </source>
</evidence>
<dbReference type="Gene3D" id="3.40.50.1980">
    <property type="entry name" value="Nitrogenase molybdenum iron protein domain"/>
    <property type="match status" value="2"/>
</dbReference>
<dbReference type="Pfam" id="PF01497">
    <property type="entry name" value="Peripla_BP_2"/>
    <property type="match status" value="1"/>
</dbReference>
<evidence type="ECO:0000313" key="8">
    <source>
        <dbReference type="EMBL" id="AHW62924.1"/>
    </source>
</evidence>
<evidence type="ECO:0000256" key="2">
    <source>
        <dbReference type="ARBA" id="ARBA00008814"/>
    </source>
</evidence>
<evidence type="ECO:0000256" key="4">
    <source>
        <dbReference type="ARBA" id="ARBA00022729"/>
    </source>
</evidence>
<proteinExistence type="inferred from homology"/>
<evidence type="ECO:0000256" key="1">
    <source>
        <dbReference type="ARBA" id="ARBA00004196"/>
    </source>
</evidence>